<dbReference type="AlphaFoldDB" id="A0A1G8RJL2"/>
<dbReference type="OrthoDB" id="9772736at2"/>
<dbReference type="GO" id="GO:0016491">
    <property type="term" value="F:oxidoreductase activity"/>
    <property type="evidence" value="ECO:0007669"/>
    <property type="project" value="InterPro"/>
</dbReference>
<dbReference type="CDD" id="cd02803">
    <property type="entry name" value="OYE_like_FMN_family"/>
    <property type="match status" value="1"/>
</dbReference>
<sequence length="363" mass="39892">MSKYSNLFSTFQLESLKLPNRAVLSPMTRTSAEPSGLANERMVRYYTRFTKGGFGLIITEGIYPDTVNSQSYENQPGIANDAQAESWRPVIQAVQREGGKIVAQLMHAGALVQHDRFTSIAPSAVKPVGKMLEDHGGSGEFAVPKEMTQEEIRKAIDSFAQAALRAKQIGFDGVEVHAANGYLLDQFITDYTNHRTDEYGGSTKRRIRIVVEVLEAIRAVVGPDYMVGVRISQGKVNDFHHKWANGETDAKIIFEQLAAASPSYIHTTEYKAFVPAFVEDGPTLAKLAKRYSGLPVIANGKLGEPEAAKLLIESGDADLIAIGTSALVNPDWVNKVQEGKKLIPFDHHFLHPIATLKEEEVIV</sequence>
<dbReference type="InterPro" id="IPR013785">
    <property type="entry name" value="Aldolase_TIM"/>
</dbReference>
<keyword evidence="3" id="KW-1185">Reference proteome</keyword>
<protein>
    <submittedName>
        <fullName evidence="2">2,4-dienoyl-CoA reductase</fullName>
    </submittedName>
</protein>
<evidence type="ECO:0000313" key="3">
    <source>
        <dbReference type="Proteomes" id="UP000199017"/>
    </source>
</evidence>
<evidence type="ECO:0000313" key="2">
    <source>
        <dbReference type="EMBL" id="SDJ17063.1"/>
    </source>
</evidence>
<dbReference type="EMBL" id="FNDU01000028">
    <property type="protein sequence ID" value="SDJ17063.1"/>
    <property type="molecule type" value="Genomic_DNA"/>
</dbReference>
<dbReference type="Pfam" id="PF00724">
    <property type="entry name" value="Oxidored_FMN"/>
    <property type="match status" value="1"/>
</dbReference>
<proteinExistence type="predicted"/>
<feature type="domain" description="NADH:flavin oxidoreductase/NADH oxidase N-terminal" evidence="1">
    <location>
        <begin position="7"/>
        <end position="341"/>
    </location>
</feature>
<dbReference type="Gene3D" id="3.20.20.70">
    <property type="entry name" value="Aldolase class I"/>
    <property type="match status" value="1"/>
</dbReference>
<dbReference type="STRING" id="930129.SAMN05216352_12814"/>
<dbReference type="PANTHER" id="PTHR22893:SF91">
    <property type="entry name" value="NADPH DEHYDROGENASE 2-RELATED"/>
    <property type="match status" value="1"/>
</dbReference>
<organism evidence="2 3">
    <name type="scientific">Alteribacillus bidgolensis</name>
    <dbReference type="NCBI Taxonomy" id="930129"/>
    <lineage>
        <taxon>Bacteria</taxon>
        <taxon>Bacillati</taxon>
        <taxon>Bacillota</taxon>
        <taxon>Bacilli</taxon>
        <taxon>Bacillales</taxon>
        <taxon>Bacillaceae</taxon>
        <taxon>Alteribacillus</taxon>
    </lineage>
</organism>
<accession>A0A1G8RJL2</accession>
<dbReference type="InterPro" id="IPR045247">
    <property type="entry name" value="Oye-like"/>
</dbReference>
<dbReference type="InterPro" id="IPR001155">
    <property type="entry name" value="OxRdtase_FMN_N"/>
</dbReference>
<reference evidence="2 3" key="1">
    <citation type="submission" date="2016-10" db="EMBL/GenBank/DDBJ databases">
        <authorList>
            <person name="de Groot N.N."/>
        </authorList>
    </citation>
    <scope>NUCLEOTIDE SEQUENCE [LARGE SCALE GENOMIC DNA]</scope>
    <source>
        <strain evidence="3">P4B,CCM 7963,CECT 7998,DSM 25260,IBRC-M 10614,KCTC 13821</strain>
    </source>
</reference>
<dbReference type="PANTHER" id="PTHR22893">
    <property type="entry name" value="NADH OXIDOREDUCTASE-RELATED"/>
    <property type="match status" value="1"/>
</dbReference>
<name>A0A1G8RJL2_9BACI</name>
<dbReference type="RefSeq" id="WP_091588298.1">
    <property type="nucleotide sequence ID" value="NZ_FNDU01000028.1"/>
</dbReference>
<gene>
    <name evidence="2" type="ORF">SAMN05216352_12814</name>
</gene>
<dbReference type="SUPFAM" id="SSF51395">
    <property type="entry name" value="FMN-linked oxidoreductases"/>
    <property type="match status" value="1"/>
</dbReference>
<dbReference type="GO" id="GO:0010181">
    <property type="term" value="F:FMN binding"/>
    <property type="evidence" value="ECO:0007669"/>
    <property type="project" value="InterPro"/>
</dbReference>
<dbReference type="Proteomes" id="UP000199017">
    <property type="component" value="Unassembled WGS sequence"/>
</dbReference>
<evidence type="ECO:0000259" key="1">
    <source>
        <dbReference type="Pfam" id="PF00724"/>
    </source>
</evidence>